<dbReference type="HOGENOM" id="CLU_1199338_0_0_9"/>
<evidence type="ECO:0000313" key="2">
    <source>
        <dbReference type="EMBL" id="EKP94473.1"/>
    </source>
</evidence>
<name>K6Q071_9FIRM</name>
<accession>K6Q071</accession>
<reference evidence="2" key="2">
    <citation type="submission" date="2012-10" db="EMBL/GenBank/DDBJ databases">
        <title>Improved high-quality draft of Thermaerobacter subterraneus C21, DSM 13965.</title>
        <authorList>
            <consortium name="DOE Joint Genome Institute"/>
            <person name="Eisen J."/>
            <person name="Huntemann M."/>
            <person name="Wei C.-L."/>
            <person name="Han J."/>
            <person name="Detter J.C."/>
            <person name="Han C."/>
            <person name="Tapia R."/>
            <person name="Chen A."/>
            <person name="Kyrpides N."/>
            <person name="Mavromatis K."/>
            <person name="Markowitz V."/>
            <person name="Szeto E."/>
            <person name="Ivanova N."/>
            <person name="Mikhailova N."/>
            <person name="Ovchinnikova G."/>
            <person name="Pagani I."/>
            <person name="Pati A."/>
            <person name="Goodwin L."/>
            <person name="Nordberg H.P."/>
            <person name="Cantor M.N."/>
            <person name="Hua S.X."/>
            <person name="Woyke T."/>
            <person name="Eisen J."/>
            <person name="Klenk H.-P."/>
        </authorList>
    </citation>
    <scope>NUCLEOTIDE SEQUENCE [LARGE SCALE GENOMIC DNA]</scope>
    <source>
        <strain evidence="2">DSM 13965</strain>
    </source>
</reference>
<sequence>MPGGWTTLLVTAAVLAALVLLGRSLLRARPRLEAMRRQREWEASRQADREAARRVLSVPPGEWPLLERLPEGVPDRPAYYAARCTLLQERPGGGYGSLARGWLVVGRDSLFFHPDEGAPDTSPDAPGASHGGPGTLTAGPLDIPYAAIERVDSPYVNVLEVIEQDPVTRVWVTHAFRLNRPLVVAAYLSRLAHFELILS</sequence>
<keyword evidence="3" id="KW-1185">Reference proteome</keyword>
<reference evidence="2" key="1">
    <citation type="submission" date="2010-10" db="EMBL/GenBank/DDBJ databases">
        <authorList>
            <consortium name="US DOE Joint Genome Institute (JGI-PGF)"/>
            <person name="Lucas S."/>
            <person name="Copeland A."/>
            <person name="Lapidus A."/>
            <person name="Bruce D."/>
            <person name="Goodwin L."/>
            <person name="Pitluck S."/>
            <person name="Kyrpides N."/>
            <person name="Mavromatis K."/>
            <person name="Detter J.C."/>
            <person name="Han C."/>
            <person name="Land M."/>
            <person name="Hauser L."/>
            <person name="Markowitz V."/>
            <person name="Cheng J.-F."/>
            <person name="Hugenholtz P."/>
            <person name="Woyke T."/>
            <person name="Wu D."/>
            <person name="Pukall R."/>
            <person name="Wahrenburg C."/>
            <person name="Brambilla E."/>
            <person name="Klenk H.-P."/>
            <person name="Eisen J.A."/>
        </authorList>
    </citation>
    <scope>NUCLEOTIDE SEQUENCE [LARGE SCALE GENOMIC DNA]</scope>
    <source>
        <strain evidence="2">DSM 13965</strain>
    </source>
</reference>
<dbReference type="RefSeq" id="WP_006904492.1">
    <property type="nucleotide sequence ID" value="NZ_JH976535.1"/>
</dbReference>
<organism evidence="2 3">
    <name type="scientific">Thermaerobacter subterraneus DSM 13965</name>
    <dbReference type="NCBI Taxonomy" id="867903"/>
    <lineage>
        <taxon>Bacteria</taxon>
        <taxon>Bacillati</taxon>
        <taxon>Bacillota</taxon>
        <taxon>Clostridia</taxon>
        <taxon>Eubacteriales</taxon>
        <taxon>Clostridiales Family XVII. Incertae Sedis</taxon>
        <taxon>Thermaerobacter</taxon>
    </lineage>
</organism>
<gene>
    <name evidence="2" type="ORF">ThesuDRAFT_02210</name>
</gene>
<feature type="region of interest" description="Disordered" evidence="1">
    <location>
        <begin position="115"/>
        <end position="135"/>
    </location>
</feature>
<dbReference type="Proteomes" id="UP000005710">
    <property type="component" value="Unassembled WGS sequence"/>
</dbReference>
<dbReference type="AlphaFoldDB" id="K6Q071"/>
<proteinExistence type="predicted"/>
<dbReference type="OrthoDB" id="9842301at2"/>
<comment type="caution">
    <text evidence="2">The sequence shown here is derived from an EMBL/GenBank/DDBJ whole genome shotgun (WGS) entry which is preliminary data.</text>
</comment>
<protein>
    <submittedName>
        <fullName evidence="2">Uncharacterized protein</fullName>
    </submittedName>
</protein>
<evidence type="ECO:0000256" key="1">
    <source>
        <dbReference type="SAM" id="MobiDB-lite"/>
    </source>
</evidence>
<dbReference type="EMBL" id="AENY02000003">
    <property type="protein sequence ID" value="EKP94473.1"/>
    <property type="molecule type" value="Genomic_DNA"/>
</dbReference>
<evidence type="ECO:0000313" key="3">
    <source>
        <dbReference type="Proteomes" id="UP000005710"/>
    </source>
</evidence>